<organism evidence="1 2">
    <name type="scientific">Roseateles asaccharophilus</name>
    <dbReference type="NCBI Taxonomy" id="582607"/>
    <lineage>
        <taxon>Bacteria</taxon>
        <taxon>Pseudomonadati</taxon>
        <taxon>Pseudomonadota</taxon>
        <taxon>Betaproteobacteria</taxon>
        <taxon>Burkholderiales</taxon>
        <taxon>Sphaerotilaceae</taxon>
        <taxon>Roseateles</taxon>
    </lineage>
</organism>
<proteinExistence type="predicted"/>
<name>A0A4R6NCC1_9BURK</name>
<dbReference type="Proteomes" id="UP000295357">
    <property type="component" value="Unassembled WGS sequence"/>
</dbReference>
<accession>A0A4R6NCC1</accession>
<dbReference type="AlphaFoldDB" id="A0A4R6NCC1"/>
<gene>
    <name evidence="1" type="ORF">DFR39_101786</name>
</gene>
<evidence type="ECO:0000313" key="1">
    <source>
        <dbReference type="EMBL" id="TDP13311.1"/>
    </source>
</evidence>
<keyword evidence="2" id="KW-1185">Reference proteome</keyword>
<reference evidence="1 2" key="1">
    <citation type="submission" date="2019-03" db="EMBL/GenBank/DDBJ databases">
        <title>Genomic Encyclopedia of Type Strains, Phase IV (KMG-IV): sequencing the most valuable type-strain genomes for metagenomic binning, comparative biology and taxonomic classification.</title>
        <authorList>
            <person name="Goeker M."/>
        </authorList>
    </citation>
    <scope>NUCLEOTIDE SEQUENCE [LARGE SCALE GENOMIC DNA]</scope>
    <source>
        <strain evidence="1 2">DSM 25082</strain>
    </source>
</reference>
<dbReference type="RefSeq" id="WP_133602206.1">
    <property type="nucleotide sequence ID" value="NZ_JAUFPJ010000001.1"/>
</dbReference>
<dbReference type="EMBL" id="SNXE01000001">
    <property type="protein sequence ID" value="TDP13311.1"/>
    <property type="molecule type" value="Genomic_DNA"/>
</dbReference>
<protein>
    <submittedName>
        <fullName evidence="1">Uncharacterized protein</fullName>
    </submittedName>
</protein>
<dbReference type="OrthoDB" id="9152494at2"/>
<comment type="caution">
    <text evidence="1">The sequence shown here is derived from an EMBL/GenBank/DDBJ whole genome shotgun (WGS) entry which is preliminary data.</text>
</comment>
<evidence type="ECO:0000313" key="2">
    <source>
        <dbReference type="Proteomes" id="UP000295357"/>
    </source>
</evidence>
<sequence>MLDQNYSKTEAGREEIKSRSLPLSRSARNLLLVMDASKPARQWLALVQGVGEQDLALLLEKGLVAAQAGGVRATARAPEPAAELPAPKAEAPNPPAGADVARLYSELYAYLTAQAPRQLGLMKGYVFTLELEQCQDLPALRKLAADLLVRVQQAKGPAAAQELREGMVAWLD</sequence>